<comment type="cofactor">
    <cofactor evidence="1">
        <name>Mg(2+)</name>
        <dbReference type="ChEBI" id="CHEBI:18420"/>
    </cofactor>
</comment>
<dbReference type="PANTHER" id="PTHR37311:SF1">
    <property type="entry name" value="2-PHOSPHOSULFOLACTATE PHOSPHATASE-RELATED"/>
    <property type="match status" value="1"/>
</dbReference>
<evidence type="ECO:0000256" key="5">
    <source>
        <dbReference type="ARBA" id="ARBA00022801"/>
    </source>
</evidence>
<reference evidence="8 9" key="1">
    <citation type="submission" date="2019-07" db="EMBL/GenBank/DDBJ databases">
        <title>Whole genome shotgun sequence of Reyranella soli NBRC 108950.</title>
        <authorList>
            <person name="Hosoyama A."/>
            <person name="Uohara A."/>
            <person name="Ohji S."/>
            <person name="Ichikawa N."/>
        </authorList>
    </citation>
    <scope>NUCLEOTIDE SEQUENCE [LARGE SCALE GENOMIC DNA]</scope>
    <source>
        <strain evidence="8 9">NBRC 108950</strain>
    </source>
</reference>
<proteinExistence type="inferred from homology"/>
<comment type="catalytic activity">
    <reaction evidence="7">
        <text>(2R)-O-phospho-3-sulfolactate + H2O = (2R)-3-sulfolactate + phosphate</text>
        <dbReference type="Rhea" id="RHEA:23416"/>
        <dbReference type="ChEBI" id="CHEBI:15377"/>
        <dbReference type="ChEBI" id="CHEBI:15597"/>
        <dbReference type="ChEBI" id="CHEBI:43474"/>
        <dbReference type="ChEBI" id="CHEBI:58738"/>
        <dbReference type="EC" id="3.1.3.71"/>
    </reaction>
</comment>
<evidence type="ECO:0000313" key="9">
    <source>
        <dbReference type="Proteomes" id="UP000321058"/>
    </source>
</evidence>
<dbReference type="AlphaFoldDB" id="A0A512NNC4"/>
<evidence type="ECO:0000256" key="3">
    <source>
        <dbReference type="ARBA" id="ARBA00012953"/>
    </source>
</evidence>
<evidence type="ECO:0000256" key="4">
    <source>
        <dbReference type="ARBA" id="ARBA00021948"/>
    </source>
</evidence>
<protein>
    <recommendedName>
        <fullName evidence="4">Probable 2-phosphosulfolactate phosphatase</fullName>
        <ecNumber evidence="3">3.1.3.71</ecNumber>
    </recommendedName>
</protein>
<dbReference type="GO" id="GO:0050532">
    <property type="term" value="F:2-phosphosulfolactate phosphatase activity"/>
    <property type="evidence" value="ECO:0007669"/>
    <property type="project" value="UniProtKB-EC"/>
</dbReference>
<dbReference type="GO" id="GO:0000287">
    <property type="term" value="F:magnesium ion binding"/>
    <property type="evidence" value="ECO:0007669"/>
    <property type="project" value="InterPro"/>
</dbReference>
<dbReference type="EMBL" id="BKAJ01000165">
    <property type="protein sequence ID" value="GEP60451.1"/>
    <property type="molecule type" value="Genomic_DNA"/>
</dbReference>
<evidence type="ECO:0000256" key="1">
    <source>
        <dbReference type="ARBA" id="ARBA00001946"/>
    </source>
</evidence>
<evidence type="ECO:0000256" key="2">
    <source>
        <dbReference type="ARBA" id="ARBA00009997"/>
    </source>
</evidence>
<comment type="caution">
    <text evidence="8">The sequence shown here is derived from an EMBL/GenBank/DDBJ whole genome shotgun (WGS) entry which is preliminary data.</text>
</comment>
<dbReference type="SUPFAM" id="SSF142823">
    <property type="entry name" value="ComB-like"/>
    <property type="match status" value="1"/>
</dbReference>
<dbReference type="OrthoDB" id="4913at2"/>
<name>A0A512NNC4_9HYPH</name>
<keyword evidence="9" id="KW-1185">Reference proteome</keyword>
<dbReference type="InterPro" id="IPR005238">
    <property type="entry name" value="ComB-like"/>
</dbReference>
<dbReference type="InterPro" id="IPR036702">
    <property type="entry name" value="ComB-like_sf"/>
</dbReference>
<gene>
    <name evidence="8" type="ORF">RSO01_76170</name>
</gene>
<dbReference type="GO" id="GO:0050545">
    <property type="term" value="F:sulfopyruvate decarboxylase activity"/>
    <property type="evidence" value="ECO:0007669"/>
    <property type="project" value="TreeGrafter"/>
</dbReference>
<comment type="similarity">
    <text evidence="2">Belongs to the ComB family.</text>
</comment>
<dbReference type="PANTHER" id="PTHR37311">
    <property type="entry name" value="2-PHOSPHOSULFOLACTATE PHOSPHATASE-RELATED"/>
    <property type="match status" value="1"/>
</dbReference>
<dbReference type="Proteomes" id="UP000321058">
    <property type="component" value="Unassembled WGS sequence"/>
</dbReference>
<keyword evidence="6" id="KW-0460">Magnesium</keyword>
<evidence type="ECO:0000313" key="8">
    <source>
        <dbReference type="EMBL" id="GEP60451.1"/>
    </source>
</evidence>
<evidence type="ECO:0000256" key="7">
    <source>
        <dbReference type="ARBA" id="ARBA00033711"/>
    </source>
</evidence>
<organism evidence="8 9">
    <name type="scientific">Reyranella soli</name>
    <dbReference type="NCBI Taxonomy" id="1230389"/>
    <lineage>
        <taxon>Bacteria</taxon>
        <taxon>Pseudomonadati</taxon>
        <taxon>Pseudomonadota</taxon>
        <taxon>Alphaproteobacteria</taxon>
        <taxon>Hyphomicrobiales</taxon>
        <taxon>Reyranellaceae</taxon>
        <taxon>Reyranella</taxon>
    </lineage>
</organism>
<dbReference type="RefSeq" id="WP_147155794.1">
    <property type="nucleotide sequence ID" value="NZ_BKAJ01000165.1"/>
</dbReference>
<dbReference type="EC" id="3.1.3.71" evidence="3"/>
<evidence type="ECO:0000256" key="6">
    <source>
        <dbReference type="ARBA" id="ARBA00022842"/>
    </source>
</evidence>
<sequence>MEVVIRSLAEGAKQAVGRVAIIDVFRAFTTAAVALANGASRIIMVGTLEEALALRTNGIGQVCMGEVGGRAPPGFDFGNSPFEVSGAEFRGKAVIQRTSAGTQGIVLAEKAERMYAASLVVASTTAKALRTGTPDFITLVAMGNNAVSRADEDELCAMYLRSLLQGKRANAEAVRALILASEEAERFGDPARPHFHPRDLEIALDIDRFDFAIRVITREGQAVAEIERPA</sequence>
<dbReference type="Gene3D" id="3.90.1560.10">
    <property type="entry name" value="ComB-like"/>
    <property type="match status" value="1"/>
</dbReference>
<keyword evidence="5" id="KW-0378">Hydrolase</keyword>
<accession>A0A512NNC4</accession>
<dbReference type="Pfam" id="PF04029">
    <property type="entry name" value="2-ph_phosp"/>
    <property type="match status" value="1"/>
</dbReference>